<reference evidence="2" key="1">
    <citation type="journal article" date="2013" name="Genome Announc.">
        <title>Genome Sequence of Halanaerobium saccharolyticum subsp. saccharolyticum Strain DSM 6643T, a Halophilic Hydrogen-Producing Bacterium.</title>
        <authorList>
            <person name="Kivisto A."/>
            <person name="Larjo A."/>
            <person name="Ciranna A."/>
            <person name="Santala V."/>
            <person name="Roos C."/>
            <person name="Karp M."/>
        </authorList>
    </citation>
    <scope>NUCLEOTIDE SEQUENCE [LARGE SCALE GENOMIC DNA]</scope>
    <source>
        <strain evidence="2">DSM 6643</strain>
    </source>
</reference>
<dbReference type="STRING" id="1293054.HSACCH_01062"/>
<keyword evidence="2" id="KW-1185">Reference proteome</keyword>
<protein>
    <submittedName>
        <fullName evidence="1">Uncharacterized protein</fullName>
    </submittedName>
</protein>
<organism evidence="1 2">
    <name type="scientific">Halanaerobium saccharolyticum subsp. saccharolyticum DSM 6643</name>
    <dbReference type="NCBI Taxonomy" id="1293054"/>
    <lineage>
        <taxon>Bacteria</taxon>
        <taxon>Bacillati</taxon>
        <taxon>Bacillota</taxon>
        <taxon>Clostridia</taxon>
        <taxon>Halanaerobiales</taxon>
        <taxon>Halanaerobiaceae</taxon>
        <taxon>Halanaerobium</taxon>
    </lineage>
</organism>
<gene>
    <name evidence="1" type="ORF">HSACCH_01062</name>
</gene>
<dbReference type="Proteomes" id="UP000012063">
    <property type="component" value="Unassembled WGS sequence"/>
</dbReference>
<dbReference type="EMBL" id="CAUI01000015">
    <property type="protein sequence ID" value="CCU79060.1"/>
    <property type="molecule type" value="Genomic_DNA"/>
</dbReference>
<dbReference type="AlphaFoldDB" id="M5E0K3"/>
<accession>M5E0K3</accession>
<dbReference type="InParanoid" id="M5E0K3"/>
<name>M5E0K3_9FIRM</name>
<evidence type="ECO:0000313" key="1">
    <source>
        <dbReference type="EMBL" id="CCU79060.1"/>
    </source>
</evidence>
<proteinExistence type="predicted"/>
<evidence type="ECO:0000313" key="2">
    <source>
        <dbReference type="Proteomes" id="UP000012063"/>
    </source>
</evidence>
<comment type="caution">
    <text evidence="1">The sequence shown here is derived from an EMBL/GenBank/DDBJ whole genome shotgun (WGS) entry which is preliminary data.</text>
</comment>
<sequence>MQIPERKNRIKALKEIKELMNMEIRFCHQIMFLNLKKR</sequence>